<name>A0AAV2Q4I4_MEGNR</name>
<evidence type="ECO:0000256" key="1">
    <source>
        <dbReference type="SAM" id="Phobius"/>
    </source>
</evidence>
<dbReference type="InterPro" id="IPR016186">
    <property type="entry name" value="C-type_lectin-like/link_sf"/>
</dbReference>
<dbReference type="SUPFAM" id="SSF56436">
    <property type="entry name" value="C-type lectin-like"/>
    <property type="match status" value="1"/>
</dbReference>
<proteinExistence type="predicted"/>
<protein>
    <recommendedName>
        <fullName evidence="2">C-type lectin domain-containing protein</fullName>
    </recommendedName>
</protein>
<reference evidence="3 4" key="1">
    <citation type="submission" date="2024-05" db="EMBL/GenBank/DDBJ databases">
        <authorList>
            <person name="Wallberg A."/>
        </authorList>
    </citation>
    <scope>NUCLEOTIDE SEQUENCE [LARGE SCALE GENOMIC DNA]</scope>
</reference>
<keyword evidence="1" id="KW-0812">Transmembrane</keyword>
<dbReference type="EMBL" id="CAXKWB010003420">
    <property type="protein sequence ID" value="CAL4069147.1"/>
    <property type="molecule type" value="Genomic_DNA"/>
</dbReference>
<keyword evidence="1" id="KW-1133">Transmembrane helix</keyword>
<keyword evidence="4" id="KW-1185">Reference proteome</keyword>
<evidence type="ECO:0000313" key="3">
    <source>
        <dbReference type="EMBL" id="CAL4069147.1"/>
    </source>
</evidence>
<sequence>MSDKIEGWHPFWVGASKDKYGYWKWKSTSEYVDHKLWVESHSRAFNSPDSCANVLPGHYKLGLHGGLCNNTYYYVCEANTAMSEEALLPSEVSPTDSSPTTVITSSAVISVAGIFAIFLLILIILFITRKRLRNSKPNIQPELKDKSAVPNSDSRIPNIIFLGDAPIFPDLVVDHPNGSAIPRLNVKLDDKSDEPRIKELLQCGREICEEDKLSVSDHLGLRWCEVGRRMKFSGE</sequence>
<dbReference type="InterPro" id="IPR001304">
    <property type="entry name" value="C-type_lectin-like"/>
</dbReference>
<dbReference type="PROSITE" id="PS50041">
    <property type="entry name" value="C_TYPE_LECTIN_2"/>
    <property type="match status" value="1"/>
</dbReference>
<evidence type="ECO:0000313" key="4">
    <source>
        <dbReference type="Proteomes" id="UP001497623"/>
    </source>
</evidence>
<feature type="domain" description="C-type lectin" evidence="2">
    <location>
        <begin position="11"/>
        <end position="77"/>
    </location>
</feature>
<comment type="caution">
    <text evidence="3">The sequence shown here is derived from an EMBL/GenBank/DDBJ whole genome shotgun (WGS) entry which is preliminary data.</text>
</comment>
<gene>
    <name evidence="3" type="ORF">MNOR_LOCUS7666</name>
</gene>
<feature type="transmembrane region" description="Helical" evidence="1">
    <location>
        <begin position="107"/>
        <end position="127"/>
    </location>
</feature>
<dbReference type="Gene3D" id="3.10.100.10">
    <property type="entry name" value="Mannose-Binding Protein A, subunit A"/>
    <property type="match status" value="1"/>
</dbReference>
<dbReference type="Proteomes" id="UP001497623">
    <property type="component" value="Unassembled WGS sequence"/>
</dbReference>
<evidence type="ECO:0000259" key="2">
    <source>
        <dbReference type="PROSITE" id="PS50041"/>
    </source>
</evidence>
<organism evidence="3 4">
    <name type="scientific">Meganyctiphanes norvegica</name>
    <name type="common">Northern krill</name>
    <name type="synonym">Thysanopoda norvegica</name>
    <dbReference type="NCBI Taxonomy" id="48144"/>
    <lineage>
        <taxon>Eukaryota</taxon>
        <taxon>Metazoa</taxon>
        <taxon>Ecdysozoa</taxon>
        <taxon>Arthropoda</taxon>
        <taxon>Crustacea</taxon>
        <taxon>Multicrustacea</taxon>
        <taxon>Malacostraca</taxon>
        <taxon>Eumalacostraca</taxon>
        <taxon>Eucarida</taxon>
        <taxon>Euphausiacea</taxon>
        <taxon>Euphausiidae</taxon>
        <taxon>Meganyctiphanes</taxon>
    </lineage>
</organism>
<dbReference type="InterPro" id="IPR016187">
    <property type="entry name" value="CTDL_fold"/>
</dbReference>
<dbReference type="CDD" id="cd00037">
    <property type="entry name" value="CLECT"/>
    <property type="match status" value="1"/>
</dbReference>
<dbReference type="AlphaFoldDB" id="A0AAV2Q4I4"/>
<keyword evidence="1" id="KW-0472">Membrane</keyword>
<accession>A0AAV2Q4I4</accession>